<keyword evidence="1" id="KW-0012">Acyltransferase</keyword>
<dbReference type="OrthoDB" id="9814490at2"/>
<keyword evidence="1" id="KW-0808">Transferase</keyword>
<dbReference type="InterPro" id="IPR051159">
    <property type="entry name" value="Hexapeptide_acetyltransf"/>
</dbReference>
<keyword evidence="2" id="KW-1185">Reference proteome</keyword>
<dbReference type="RefSeq" id="WP_147929416.1">
    <property type="nucleotide sequence ID" value="NZ_VOXD01000004.1"/>
</dbReference>
<protein>
    <submittedName>
        <fullName evidence="1">Acyltransferase</fullName>
    </submittedName>
</protein>
<dbReference type="PANTHER" id="PTHR23416:SF78">
    <property type="entry name" value="LIPOPOLYSACCHARIDE BIOSYNTHESIS O-ACETYL TRANSFERASE WBBJ-RELATED"/>
    <property type="match status" value="1"/>
</dbReference>
<accession>A0A5C7FSD4</accession>
<dbReference type="PANTHER" id="PTHR23416">
    <property type="entry name" value="SIALIC ACID SYNTHASE-RELATED"/>
    <property type="match status" value="1"/>
</dbReference>
<dbReference type="Gene3D" id="2.160.10.10">
    <property type="entry name" value="Hexapeptide repeat proteins"/>
    <property type="match status" value="1"/>
</dbReference>
<dbReference type="CDD" id="cd04647">
    <property type="entry name" value="LbH_MAT_like"/>
    <property type="match status" value="1"/>
</dbReference>
<gene>
    <name evidence="1" type="ORF">FUA23_03925</name>
</gene>
<proteinExistence type="predicted"/>
<organism evidence="1 2">
    <name type="scientific">Neolewinella aurantiaca</name>
    <dbReference type="NCBI Taxonomy" id="2602767"/>
    <lineage>
        <taxon>Bacteria</taxon>
        <taxon>Pseudomonadati</taxon>
        <taxon>Bacteroidota</taxon>
        <taxon>Saprospiria</taxon>
        <taxon>Saprospirales</taxon>
        <taxon>Lewinellaceae</taxon>
        <taxon>Neolewinella</taxon>
    </lineage>
</organism>
<dbReference type="EMBL" id="VOXD01000004">
    <property type="protein sequence ID" value="TXF90958.1"/>
    <property type="molecule type" value="Genomic_DNA"/>
</dbReference>
<reference evidence="1 2" key="1">
    <citation type="submission" date="2019-08" db="EMBL/GenBank/DDBJ databases">
        <title>Lewinella sp. strain SSH13 Genome sequencing and assembly.</title>
        <authorList>
            <person name="Kim I."/>
        </authorList>
    </citation>
    <scope>NUCLEOTIDE SEQUENCE [LARGE SCALE GENOMIC DNA]</scope>
    <source>
        <strain evidence="1 2">SSH13</strain>
    </source>
</reference>
<evidence type="ECO:0000313" key="1">
    <source>
        <dbReference type="EMBL" id="TXF90958.1"/>
    </source>
</evidence>
<sequence length="214" mass="23426">MNQLKSLLRLCQKNHVSFLYVAIRAAYWKLFRGLLLFAPAAVAMRIKGRIETSDRLVVGLGESNFTDGRERTILNIRGKLALAGAYSIGSGCRFDIGNDATVKIGKGGYINVNTTVVIMHGLTIGDQCVISWNCQFLDEDFHQVEYEGKTQRPKEITLGSHVWVGCGSSIYSGTSIPDGCIVASNSVVRGVFSEPNCIIGGNPAKIIKRNVDWK</sequence>
<dbReference type="GO" id="GO:0016746">
    <property type="term" value="F:acyltransferase activity"/>
    <property type="evidence" value="ECO:0007669"/>
    <property type="project" value="UniProtKB-KW"/>
</dbReference>
<dbReference type="SUPFAM" id="SSF51161">
    <property type="entry name" value="Trimeric LpxA-like enzymes"/>
    <property type="match status" value="1"/>
</dbReference>
<comment type="caution">
    <text evidence="1">The sequence shown here is derived from an EMBL/GenBank/DDBJ whole genome shotgun (WGS) entry which is preliminary data.</text>
</comment>
<dbReference type="InterPro" id="IPR011004">
    <property type="entry name" value="Trimer_LpxA-like_sf"/>
</dbReference>
<dbReference type="Proteomes" id="UP000321907">
    <property type="component" value="Unassembled WGS sequence"/>
</dbReference>
<dbReference type="AlphaFoldDB" id="A0A5C7FSD4"/>
<name>A0A5C7FSD4_9BACT</name>
<evidence type="ECO:0000313" key="2">
    <source>
        <dbReference type="Proteomes" id="UP000321907"/>
    </source>
</evidence>